<dbReference type="AlphaFoldDB" id="A0A0C3QT65"/>
<accession>A0A0C3QT65</accession>
<dbReference type="HOGENOM" id="CLU_2741911_0_0_1"/>
<dbReference type="Proteomes" id="UP000054248">
    <property type="component" value="Unassembled WGS sequence"/>
</dbReference>
<organism evidence="1 2">
    <name type="scientific">Tulasnella calospora MUT 4182</name>
    <dbReference type="NCBI Taxonomy" id="1051891"/>
    <lineage>
        <taxon>Eukaryota</taxon>
        <taxon>Fungi</taxon>
        <taxon>Dikarya</taxon>
        <taxon>Basidiomycota</taxon>
        <taxon>Agaricomycotina</taxon>
        <taxon>Agaricomycetes</taxon>
        <taxon>Cantharellales</taxon>
        <taxon>Tulasnellaceae</taxon>
        <taxon>Tulasnella</taxon>
    </lineage>
</organism>
<keyword evidence="2" id="KW-1185">Reference proteome</keyword>
<proteinExistence type="predicted"/>
<dbReference type="EMBL" id="KN822964">
    <property type="protein sequence ID" value="KIO31294.1"/>
    <property type="molecule type" value="Genomic_DNA"/>
</dbReference>
<reference evidence="1 2" key="1">
    <citation type="submission" date="2014-04" db="EMBL/GenBank/DDBJ databases">
        <authorList>
            <consortium name="DOE Joint Genome Institute"/>
            <person name="Kuo A."/>
            <person name="Girlanda M."/>
            <person name="Perotto S."/>
            <person name="Kohler A."/>
            <person name="Nagy L.G."/>
            <person name="Floudas D."/>
            <person name="Copeland A."/>
            <person name="Barry K.W."/>
            <person name="Cichocki N."/>
            <person name="Veneault-Fourrey C."/>
            <person name="LaButti K."/>
            <person name="Lindquist E.A."/>
            <person name="Lipzen A."/>
            <person name="Lundell T."/>
            <person name="Morin E."/>
            <person name="Murat C."/>
            <person name="Sun H."/>
            <person name="Tunlid A."/>
            <person name="Henrissat B."/>
            <person name="Grigoriev I.V."/>
            <person name="Hibbett D.S."/>
            <person name="Martin F."/>
            <person name="Nordberg H.P."/>
            <person name="Cantor M.N."/>
            <person name="Hua S.X."/>
        </authorList>
    </citation>
    <scope>NUCLEOTIDE SEQUENCE [LARGE SCALE GENOMIC DNA]</scope>
    <source>
        <strain evidence="1 2">MUT 4182</strain>
    </source>
</reference>
<protein>
    <submittedName>
        <fullName evidence="1">Uncharacterized protein</fullName>
    </submittedName>
</protein>
<evidence type="ECO:0000313" key="2">
    <source>
        <dbReference type="Proteomes" id="UP000054248"/>
    </source>
</evidence>
<reference evidence="2" key="2">
    <citation type="submission" date="2015-01" db="EMBL/GenBank/DDBJ databases">
        <title>Evolutionary Origins and Diversification of the Mycorrhizal Mutualists.</title>
        <authorList>
            <consortium name="DOE Joint Genome Institute"/>
            <consortium name="Mycorrhizal Genomics Consortium"/>
            <person name="Kohler A."/>
            <person name="Kuo A."/>
            <person name="Nagy L.G."/>
            <person name="Floudas D."/>
            <person name="Copeland A."/>
            <person name="Barry K.W."/>
            <person name="Cichocki N."/>
            <person name="Veneault-Fourrey C."/>
            <person name="LaButti K."/>
            <person name="Lindquist E.A."/>
            <person name="Lipzen A."/>
            <person name="Lundell T."/>
            <person name="Morin E."/>
            <person name="Murat C."/>
            <person name="Riley R."/>
            <person name="Ohm R."/>
            <person name="Sun H."/>
            <person name="Tunlid A."/>
            <person name="Henrissat B."/>
            <person name="Grigoriev I.V."/>
            <person name="Hibbett D.S."/>
            <person name="Martin F."/>
        </authorList>
    </citation>
    <scope>NUCLEOTIDE SEQUENCE [LARGE SCALE GENOMIC DNA]</scope>
    <source>
        <strain evidence="2">MUT 4182</strain>
    </source>
</reference>
<evidence type="ECO:0000313" key="1">
    <source>
        <dbReference type="EMBL" id="KIO31294.1"/>
    </source>
</evidence>
<sequence>MFAPDAGPTPETLLNFKKYCPNLERFVDKMEREWVYTPSGKNGCGFDARLECQLMRRELLPYHGSDLPTLE</sequence>
<name>A0A0C3QT65_9AGAM</name>
<gene>
    <name evidence="1" type="ORF">M407DRAFT_135711</name>
</gene>